<feature type="region of interest" description="Disordered" evidence="1">
    <location>
        <begin position="154"/>
        <end position="192"/>
    </location>
</feature>
<evidence type="ECO:0000313" key="3">
    <source>
        <dbReference type="Proteomes" id="UP001215598"/>
    </source>
</evidence>
<evidence type="ECO:0000256" key="1">
    <source>
        <dbReference type="SAM" id="MobiDB-lite"/>
    </source>
</evidence>
<gene>
    <name evidence="2" type="ORF">B0H16DRAFT_1738652</name>
</gene>
<organism evidence="2 3">
    <name type="scientific">Mycena metata</name>
    <dbReference type="NCBI Taxonomy" id="1033252"/>
    <lineage>
        <taxon>Eukaryota</taxon>
        <taxon>Fungi</taxon>
        <taxon>Dikarya</taxon>
        <taxon>Basidiomycota</taxon>
        <taxon>Agaricomycotina</taxon>
        <taxon>Agaricomycetes</taxon>
        <taxon>Agaricomycetidae</taxon>
        <taxon>Agaricales</taxon>
        <taxon>Marasmiineae</taxon>
        <taxon>Mycenaceae</taxon>
        <taxon>Mycena</taxon>
    </lineage>
</organism>
<feature type="compositionally biased region" description="Basic residues" evidence="1">
    <location>
        <begin position="160"/>
        <end position="171"/>
    </location>
</feature>
<proteinExistence type="predicted"/>
<dbReference type="Proteomes" id="UP001215598">
    <property type="component" value="Unassembled WGS sequence"/>
</dbReference>
<dbReference type="EMBL" id="JARKIB010000236">
    <property type="protein sequence ID" value="KAJ7720817.1"/>
    <property type="molecule type" value="Genomic_DNA"/>
</dbReference>
<keyword evidence="3" id="KW-1185">Reference proteome</keyword>
<accession>A0AAD7HIU5</accession>
<reference evidence="2" key="1">
    <citation type="submission" date="2023-03" db="EMBL/GenBank/DDBJ databases">
        <title>Massive genome expansion in bonnet fungi (Mycena s.s.) driven by repeated elements and novel gene families across ecological guilds.</title>
        <authorList>
            <consortium name="Lawrence Berkeley National Laboratory"/>
            <person name="Harder C.B."/>
            <person name="Miyauchi S."/>
            <person name="Viragh M."/>
            <person name="Kuo A."/>
            <person name="Thoen E."/>
            <person name="Andreopoulos B."/>
            <person name="Lu D."/>
            <person name="Skrede I."/>
            <person name="Drula E."/>
            <person name="Henrissat B."/>
            <person name="Morin E."/>
            <person name="Kohler A."/>
            <person name="Barry K."/>
            <person name="LaButti K."/>
            <person name="Morin E."/>
            <person name="Salamov A."/>
            <person name="Lipzen A."/>
            <person name="Mereny Z."/>
            <person name="Hegedus B."/>
            <person name="Baldrian P."/>
            <person name="Stursova M."/>
            <person name="Weitz H."/>
            <person name="Taylor A."/>
            <person name="Grigoriev I.V."/>
            <person name="Nagy L.G."/>
            <person name="Martin F."/>
            <person name="Kauserud H."/>
        </authorList>
    </citation>
    <scope>NUCLEOTIDE SEQUENCE</scope>
    <source>
        <strain evidence="2">CBHHK182m</strain>
    </source>
</reference>
<evidence type="ECO:0000313" key="2">
    <source>
        <dbReference type="EMBL" id="KAJ7720817.1"/>
    </source>
</evidence>
<name>A0AAD7HIU5_9AGAR</name>
<comment type="caution">
    <text evidence="2">The sequence shown here is derived from an EMBL/GenBank/DDBJ whole genome shotgun (WGS) entry which is preliminary data.</text>
</comment>
<sequence>MSTLSQIHTFLKAYFGDALSRVLALFSRRSAVVKPTVEALSDVGVLTADGESKHEDADLDESKNEDSALHTTQCTEASDSTASEVESAVHNPDGTELLTEAVAEVLPSLPSIFKFPADFGPPSGLYYDRRFPLGNVTNVLRNNDNVPPMKLQTQVQSLPRKPKAKSKHTRTRKEVNWSLPTGVPNGRRERSKNARPLYVPEIPMDQIVDCAYVPPEVSTVAQDTLPVDDGDATPAPGSEEWNTNKAALLDQVRSWSDQVKASRRNSLSPIPRHSAPAVLVASTKAPRLDLQDLLSALIQDATDTIAALDAKEDSVVNPLRTRSRTLAQLPAPTLISSISASHSMAAPANASTRSLSDLLDGFDDAMASPRWRRLLLRSDDIKRRNDSIV</sequence>
<protein>
    <submittedName>
        <fullName evidence="2">Uncharacterized protein</fullName>
    </submittedName>
</protein>
<dbReference type="AlphaFoldDB" id="A0AAD7HIU5"/>